<dbReference type="Proteomes" id="UP000727962">
    <property type="component" value="Unassembled WGS sequence"/>
</dbReference>
<dbReference type="AlphaFoldDB" id="A0A931M1H1"/>
<name>A0A931M1H1_FIMGI</name>
<accession>A0A931M1H1</accession>
<reference evidence="1" key="1">
    <citation type="submission" date="2020-07" db="EMBL/GenBank/DDBJ databases">
        <title>Huge and variable diversity of episymbiotic CPR bacteria and DPANN archaea in groundwater ecosystems.</title>
        <authorList>
            <person name="He C.Y."/>
            <person name="Keren R."/>
            <person name="Whittaker M."/>
            <person name="Farag I.F."/>
            <person name="Doudna J."/>
            <person name="Cate J.H.D."/>
            <person name="Banfield J.F."/>
        </authorList>
    </citation>
    <scope>NUCLEOTIDE SEQUENCE</scope>
    <source>
        <strain evidence="1">NC_groundwater_17_Pr7_B-0.1um_64_12</strain>
    </source>
</reference>
<evidence type="ECO:0000313" key="1">
    <source>
        <dbReference type="EMBL" id="MBI1757226.1"/>
    </source>
</evidence>
<gene>
    <name evidence="1" type="ORF">HYR64_08990</name>
</gene>
<protein>
    <submittedName>
        <fullName evidence="1">Uncharacterized protein</fullName>
    </submittedName>
</protein>
<dbReference type="EMBL" id="JACOSL010000056">
    <property type="protein sequence ID" value="MBI1757226.1"/>
    <property type="molecule type" value="Genomic_DNA"/>
</dbReference>
<evidence type="ECO:0000313" key="2">
    <source>
        <dbReference type="Proteomes" id="UP000727962"/>
    </source>
</evidence>
<proteinExistence type="predicted"/>
<organism evidence="1 2">
    <name type="scientific">Fimbriimonas ginsengisoli</name>
    <dbReference type="NCBI Taxonomy" id="1005039"/>
    <lineage>
        <taxon>Bacteria</taxon>
        <taxon>Bacillati</taxon>
        <taxon>Armatimonadota</taxon>
        <taxon>Fimbriimonadia</taxon>
        <taxon>Fimbriimonadales</taxon>
        <taxon>Fimbriimonadaceae</taxon>
        <taxon>Fimbriimonas</taxon>
    </lineage>
</organism>
<comment type="caution">
    <text evidence="1">The sequence shown here is derived from an EMBL/GenBank/DDBJ whole genome shotgun (WGS) entry which is preliminary data.</text>
</comment>
<sequence length="105" mass="12239">MQNPLLPADLGRYLLPRRFAVQKLKRCPVCGTVNPRANAECFQCSWRGEFETHPLAVEAGLYELLDRCPEIAELLMEQPRPIARIRTACTRLVARIFRRRVDFWI</sequence>